<dbReference type="STRING" id="1666912.Ga0058931_1026"/>
<name>A0A0P7YUS0_9RHOB</name>
<dbReference type="EMBL" id="LJSG01000010">
    <property type="protein sequence ID" value="KPP93014.1"/>
    <property type="molecule type" value="Genomic_DNA"/>
</dbReference>
<evidence type="ECO:0000256" key="7">
    <source>
        <dbReference type="ARBA" id="ARBA00022729"/>
    </source>
</evidence>
<dbReference type="SUPFAM" id="SSF55816">
    <property type="entry name" value="5'-nucleotidase (syn. UDP-sugar hydrolase), C-terminal domain"/>
    <property type="match status" value="1"/>
</dbReference>
<proteinExistence type="inferred from homology"/>
<comment type="subcellular location">
    <subcellularLocation>
        <location evidence="4">Cell envelope</location>
    </subcellularLocation>
</comment>
<organism evidence="15 16">
    <name type="scientific">Roseibaca calidilacus</name>
    <dbReference type="NCBI Taxonomy" id="1666912"/>
    <lineage>
        <taxon>Bacteria</taxon>
        <taxon>Pseudomonadati</taxon>
        <taxon>Pseudomonadota</taxon>
        <taxon>Alphaproteobacteria</taxon>
        <taxon>Rhodobacterales</taxon>
        <taxon>Paracoccaceae</taxon>
        <taxon>Roseinatronobacter</taxon>
    </lineage>
</organism>
<dbReference type="PANTHER" id="PTHR11575:SF6">
    <property type="entry name" value="2',3'-CYCLIC-NUCLEOTIDE 2'-PHOSPHODIESTERASE_3'-NUCLEOTIDASE"/>
    <property type="match status" value="1"/>
</dbReference>
<dbReference type="AlphaFoldDB" id="A0A0P7YUS0"/>
<evidence type="ECO:0000256" key="9">
    <source>
        <dbReference type="ARBA" id="ARBA00022801"/>
    </source>
</evidence>
<dbReference type="RefSeq" id="WP_072245382.1">
    <property type="nucleotide sequence ID" value="NZ_FBYC01000004.1"/>
</dbReference>
<comment type="similarity">
    <text evidence="5 11">Belongs to the 5'-nucleotidase family.</text>
</comment>
<dbReference type="Pfam" id="PF00149">
    <property type="entry name" value="Metallophos"/>
    <property type="match status" value="1"/>
</dbReference>
<comment type="cofactor">
    <cofactor evidence="3">
        <name>a divalent metal cation</name>
        <dbReference type="ChEBI" id="CHEBI:60240"/>
    </cofactor>
</comment>
<keyword evidence="8 11" id="KW-0547">Nucleotide-binding</keyword>
<evidence type="ECO:0000313" key="17">
    <source>
        <dbReference type="Proteomes" id="UP000182045"/>
    </source>
</evidence>
<dbReference type="InterPro" id="IPR006179">
    <property type="entry name" value="5_nucleotidase/apyrase"/>
</dbReference>
<dbReference type="InterPro" id="IPR041827">
    <property type="entry name" value="CpdB_N"/>
</dbReference>
<dbReference type="InterPro" id="IPR029052">
    <property type="entry name" value="Metallo-depent_PP-like"/>
</dbReference>
<dbReference type="Proteomes" id="UP000050413">
    <property type="component" value="Unassembled WGS sequence"/>
</dbReference>
<dbReference type="OrthoDB" id="9803927at2"/>
<feature type="domain" description="5'-Nucleotidase C-terminal" evidence="13">
    <location>
        <begin position="419"/>
        <end position="558"/>
    </location>
</feature>
<dbReference type="GO" id="GO:0008254">
    <property type="term" value="F:3'-nucleotidase activity"/>
    <property type="evidence" value="ECO:0007669"/>
    <property type="project" value="UniProtKB-EC"/>
</dbReference>
<evidence type="ECO:0000313" key="15">
    <source>
        <dbReference type="EMBL" id="KPP93014.1"/>
    </source>
</evidence>
<sequence length="642" mass="70470">MGQEKLRFMPVSDVRQTVDLRILETTDLHVHLHPYDYYADCPNPDFGLSRLAELVDRARAEAGTTLLFDNGDFLQGTPVGDFFAYDMGLREGDLHPVLAAMNAMRYDAITIGNHEFNYGLEFLERSLARAEFPVVSANIAKQIGRTPREDRMLVKPYSLLRRQVRDRIGLMHDLCIGVLGVAPPQIMTWERQQLQGKLGVRDMVEAVSAWVPEMREAGADLIVLLAHTGIGPLRYTHGMENAVIPLARIEGVDVVLSGHTHQVFPSRAFADIPSVDVERGTIAGKPAVMSGFFGSHLGVIDLSLQREGGKWRVINHNVETRALRDAAMNFPQVAADRSQPMRSPKVRKIVERAHDAVLASIRQPIGRCDTPIHSFFVYLGSSAAAALVAQAQKSFVTGRIGPELAGLPVLSAVSPSKAGGLGGARNYTNIAAGQLTLRSMADLYVYPNKVAASRLTGAQIAQWLERSASAFNQIHPHVQDQPLMNPAFAGYNFEIIYGLTYEIDLTQPPRFGPDGTKLNPAHSRIRNLRHAGAPLDMTAEFILCTNNFRAQGAGNYPGAKPSSICFEHPAIVRDVLREHVEKQDVLQVDATAPFRLMPVEGASVVLRTAPAALDHLRQIASFAPEVMGADKKGFLRLRLTLS</sequence>
<dbReference type="CDD" id="cd07410">
    <property type="entry name" value="MPP_CpdB_N"/>
    <property type="match status" value="1"/>
</dbReference>
<dbReference type="PRINTS" id="PR01607">
    <property type="entry name" value="APYRASEFAMLY"/>
</dbReference>
<dbReference type="Gene3D" id="3.60.21.10">
    <property type="match status" value="1"/>
</dbReference>
<comment type="catalytic activity">
    <reaction evidence="2">
        <text>a nucleoside 2',3'-cyclic phosphate + H2O = a nucleoside 3'-phosphate + H(+)</text>
        <dbReference type="Rhea" id="RHEA:19621"/>
        <dbReference type="ChEBI" id="CHEBI:15377"/>
        <dbReference type="ChEBI" id="CHEBI:15378"/>
        <dbReference type="ChEBI" id="CHEBI:66949"/>
        <dbReference type="ChEBI" id="CHEBI:66954"/>
        <dbReference type="EC" id="3.1.4.16"/>
    </reaction>
</comment>
<dbReference type="GO" id="GO:0046872">
    <property type="term" value="F:metal ion binding"/>
    <property type="evidence" value="ECO:0007669"/>
    <property type="project" value="UniProtKB-KW"/>
</dbReference>
<gene>
    <name evidence="15" type="primary">cpdB</name>
    <name evidence="14" type="ORF">Ga0058931_1026</name>
    <name evidence="15" type="ORF">HLUCCA05_13395</name>
</gene>
<dbReference type="Proteomes" id="UP000182045">
    <property type="component" value="Unassembled WGS sequence"/>
</dbReference>
<dbReference type="EMBL" id="FBYC01000004">
    <property type="protein sequence ID" value="CUX80317.1"/>
    <property type="molecule type" value="Genomic_DNA"/>
</dbReference>
<evidence type="ECO:0000256" key="11">
    <source>
        <dbReference type="RuleBase" id="RU362119"/>
    </source>
</evidence>
<keyword evidence="7" id="KW-0732">Signal</keyword>
<evidence type="ECO:0000256" key="5">
    <source>
        <dbReference type="ARBA" id="ARBA00006654"/>
    </source>
</evidence>
<evidence type="ECO:0000256" key="2">
    <source>
        <dbReference type="ARBA" id="ARBA00001730"/>
    </source>
</evidence>
<dbReference type="GO" id="GO:0000166">
    <property type="term" value="F:nucleotide binding"/>
    <property type="evidence" value="ECO:0007669"/>
    <property type="project" value="UniProtKB-KW"/>
</dbReference>
<dbReference type="PROSITE" id="PS00786">
    <property type="entry name" value="5_NUCLEOTIDASE_2"/>
    <property type="match status" value="1"/>
</dbReference>
<keyword evidence="9 11" id="KW-0378">Hydrolase</keyword>
<evidence type="ECO:0000313" key="16">
    <source>
        <dbReference type="Proteomes" id="UP000050413"/>
    </source>
</evidence>
<comment type="catalytic activity">
    <reaction evidence="1">
        <text>a ribonucleoside 3'-phosphate + H2O = a ribonucleoside + phosphate</text>
        <dbReference type="Rhea" id="RHEA:10144"/>
        <dbReference type="ChEBI" id="CHEBI:13197"/>
        <dbReference type="ChEBI" id="CHEBI:15377"/>
        <dbReference type="ChEBI" id="CHEBI:18254"/>
        <dbReference type="ChEBI" id="CHEBI:43474"/>
        <dbReference type="EC" id="3.1.3.6"/>
    </reaction>
</comment>
<accession>A0A0P7YUS0</accession>
<dbReference type="Pfam" id="PF02872">
    <property type="entry name" value="5_nucleotid_C"/>
    <property type="match status" value="1"/>
</dbReference>
<keyword evidence="17" id="KW-1185">Reference proteome</keyword>
<keyword evidence="10" id="KW-0511">Multifunctional enzyme</keyword>
<feature type="domain" description="Calcineurin-like phosphoesterase" evidence="12">
    <location>
        <begin position="20"/>
        <end position="262"/>
    </location>
</feature>
<keyword evidence="6" id="KW-0479">Metal-binding</keyword>
<evidence type="ECO:0000256" key="3">
    <source>
        <dbReference type="ARBA" id="ARBA00001968"/>
    </source>
</evidence>
<dbReference type="InterPro" id="IPR036907">
    <property type="entry name" value="5'-Nucleotdase_C_sf"/>
</dbReference>
<evidence type="ECO:0000256" key="8">
    <source>
        <dbReference type="ARBA" id="ARBA00022741"/>
    </source>
</evidence>
<evidence type="ECO:0000256" key="6">
    <source>
        <dbReference type="ARBA" id="ARBA00022723"/>
    </source>
</evidence>
<comment type="caution">
    <text evidence="15">The sequence shown here is derived from an EMBL/GenBank/DDBJ whole genome shotgun (WGS) entry which is preliminary data.</text>
</comment>
<dbReference type="SUPFAM" id="SSF56300">
    <property type="entry name" value="Metallo-dependent phosphatases"/>
    <property type="match status" value="1"/>
</dbReference>
<evidence type="ECO:0000259" key="13">
    <source>
        <dbReference type="Pfam" id="PF02872"/>
    </source>
</evidence>
<evidence type="ECO:0000256" key="10">
    <source>
        <dbReference type="ARBA" id="ARBA00023268"/>
    </source>
</evidence>
<dbReference type="PATRIC" id="fig|1666912.4.peg.582"/>
<dbReference type="InterPro" id="IPR006146">
    <property type="entry name" value="5'-Nucleotdase_CS"/>
</dbReference>
<reference evidence="15 16" key="1">
    <citation type="submission" date="2015-09" db="EMBL/GenBank/DDBJ databases">
        <title>Identification and resolution of microdiversity through metagenomic sequencing of parallel consortia.</title>
        <authorList>
            <person name="Nelson W.C."/>
            <person name="Romine M.F."/>
            <person name="Lindemann S.R."/>
        </authorList>
    </citation>
    <scope>NUCLEOTIDE SEQUENCE [LARGE SCALE GENOMIC DNA]</scope>
    <source>
        <strain evidence="15">HL-91</strain>
    </source>
</reference>
<dbReference type="NCBIfam" id="NF006938">
    <property type="entry name" value="PRK09420.1"/>
    <property type="match status" value="1"/>
</dbReference>
<dbReference type="InterPro" id="IPR008334">
    <property type="entry name" value="5'-Nucleotdase_C"/>
</dbReference>
<evidence type="ECO:0000256" key="4">
    <source>
        <dbReference type="ARBA" id="ARBA00004196"/>
    </source>
</evidence>
<dbReference type="GO" id="GO:0009166">
    <property type="term" value="P:nucleotide catabolic process"/>
    <property type="evidence" value="ECO:0007669"/>
    <property type="project" value="InterPro"/>
</dbReference>
<dbReference type="Gene3D" id="3.90.780.10">
    <property type="entry name" value="5'-Nucleotidase, C-terminal domain"/>
    <property type="match status" value="1"/>
</dbReference>
<reference evidence="14 17" key="2">
    <citation type="submission" date="2016-01" db="EMBL/GenBank/DDBJ databases">
        <authorList>
            <person name="Varghese N."/>
        </authorList>
    </citation>
    <scope>NUCLEOTIDE SEQUENCE [LARGE SCALE GENOMIC DNA]</scope>
    <source>
        <strain evidence="14 17">HL-91</strain>
    </source>
</reference>
<dbReference type="GO" id="GO:0008663">
    <property type="term" value="F:2',3'-cyclic-nucleotide 2'-phosphodiesterase activity"/>
    <property type="evidence" value="ECO:0007669"/>
    <property type="project" value="UniProtKB-EC"/>
</dbReference>
<dbReference type="PANTHER" id="PTHR11575">
    <property type="entry name" value="5'-NUCLEOTIDASE-RELATED"/>
    <property type="match status" value="1"/>
</dbReference>
<dbReference type="GO" id="GO:0030288">
    <property type="term" value="C:outer membrane-bounded periplasmic space"/>
    <property type="evidence" value="ECO:0007669"/>
    <property type="project" value="TreeGrafter"/>
</dbReference>
<evidence type="ECO:0000313" key="14">
    <source>
        <dbReference type="EMBL" id="CUX80317.1"/>
    </source>
</evidence>
<dbReference type="InterPro" id="IPR004843">
    <property type="entry name" value="Calcineurin-like_PHP"/>
</dbReference>
<evidence type="ECO:0000256" key="1">
    <source>
        <dbReference type="ARBA" id="ARBA00000527"/>
    </source>
</evidence>
<evidence type="ECO:0000259" key="12">
    <source>
        <dbReference type="Pfam" id="PF00149"/>
    </source>
</evidence>
<protein>
    <submittedName>
        <fullName evidence="14">2',3'-cyclic-nucleotide 2'-phosphodiesterase / 3'-nucleotidase</fullName>
    </submittedName>
    <submittedName>
        <fullName evidence="15">2',3'-cyclic-nucleotide 2'-phosphodiesterase CpdB</fullName>
    </submittedName>
</protein>